<evidence type="ECO:0000313" key="2">
    <source>
        <dbReference type="EMBL" id="SOC81170.1"/>
    </source>
</evidence>
<feature type="transmembrane region" description="Helical" evidence="1">
    <location>
        <begin position="26"/>
        <end position="54"/>
    </location>
</feature>
<accession>A0A285X770</accession>
<sequence>MGELTGVAIFDKDSKNKENMFEFDQYLGFIAFLVIGLLGFWVMVFLIGIIPYWIGGAVKEMLDEKKEKKRLEREKV</sequence>
<proteinExistence type="predicted"/>
<dbReference type="RefSeq" id="WP_102016845.1">
    <property type="nucleotide sequence ID" value="NZ_OCMF01000004.1"/>
</dbReference>
<dbReference type="AlphaFoldDB" id="A0A285X770"/>
<name>A0A285X770_9FLAO</name>
<evidence type="ECO:0000313" key="3">
    <source>
        <dbReference type="Proteomes" id="UP000219193"/>
    </source>
</evidence>
<keyword evidence="3" id="KW-1185">Reference proteome</keyword>
<organism evidence="2 3">
    <name type="scientific">Salinimicrobium sediminis</name>
    <dbReference type="NCBI Taxonomy" id="1343891"/>
    <lineage>
        <taxon>Bacteria</taxon>
        <taxon>Pseudomonadati</taxon>
        <taxon>Bacteroidota</taxon>
        <taxon>Flavobacteriia</taxon>
        <taxon>Flavobacteriales</taxon>
        <taxon>Flavobacteriaceae</taxon>
        <taxon>Salinimicrobium</taxon>
    </lineage>
</organism>
<dbReference type="OrthoDB" id="1453371at2"/>
<reference evidence="3" key="1">
    <citation type="submission" date="2017-09" db="EMBL/GenBank/DDBJ databases">
        <authorList>
            <person name="Varghese N."/>
            <person name="Submissions S."/>
        </authorList>
    </citation>
    <scope>NUCLEOTIDE SEQUENCE [LARGE SCALE GENOMIC DNA]</scope>
    <source>
        <strain evidence="3">CGMCC 1.12641</strain>
    </source>
</reference>
<gene>
    <name evidence="2" type="ORF">SAMN06296241_2743</name>
</gene>
<protein>
    <submittedName>
        <fullName evidence="2">Uncharacterized protein</fullName>
    </submittedName>
</protein>
<dbReference type="Proteomes" id="UP000219193">
    <property type="component" value="Unassembled WGS sequence"/>
</dbReference>
<keyword evidence="1" id="KW-0472">Membrane</keyword>
<keyword evidence="1" id="KW-1133">Transmembrane helix</keyword>
<evidence type="ECO:0000256" key="1">
    <source>
        <dbReference type="SAM" id="Phobius"/>
    </source>
</evidence>
<dbReference type="EMBL" id="OCMF01000004">
    <property type="protein sequence ID" value="SOC81170.1"/>
    <property type="molecule type" value="Genomic_DNA"/>
</dbReference>
<keyword evidence="1" id="KW-0812">Transmembrane</keyword>